<protein>
    <submittedName>
        <fullName evidence="5">Pentatricopeptide repeat-containing protein, chloroplastic</fullName>
    </submittedName>
</protein>
<gene>
    <name evidence="5" type="ORF">AK812_SmicGene8535</name>
</gene>
<evidence type="ECO:0000313" key="5">
    <source>
        <dbReference type="EMBL" id="OLQ08022.1"/>
    </source>
</evidence>
<dbReference type="Pfam" id="PF13812">
    <property type="entry name" value="PPR_3"/>
    <property type="match status" value="1"/>
</dbReference>
<feature type="repeat" description="PPR" evidence="2">
    <location>
        <begin position="893"/>
        <end position="927"/>
    </location>
</feature>
<dbReference type="NCBIfam" id="TIGR00756">
    <property type="entry name" value="PPR"/>
    <property type="match status" value="1"/>
</dbReference>
<dbReference type="Pfam" id="PF23276">
    <property type="entry name" value="TPR_24"/>
    <property type="match status" value="1"/>
</dbReference>
<dbReference type="PANTHER" id="PTHR46862">
    <property type="entry name" value="OS07G0661900 PROTEIN"/>
    <property type="match status" value="1"/>
</dbReference>
<dbReference type="Proteomes" id="UP000186817">
    <property type="component" value="Unassembled WGS sequence"/>
</dbReference>
<proteinExistence type="predicted"/>
<dbReference type="InterPro" id="IPR011990">
    <property type="entry name" value="TPR-like_helical_dom_sf"/>
</dbReference>
<evidence type="ECO:0000313" key="6">
    <source>
        <dbReference type="Proteomes" id="UP000186817"/>
    </source>
</evidence>
<dbReference type="InterPro" id="IPR057027">
    <property type="entry name" value="TPR_mt"/>
</dbReference>
<feature type="repeat" description="PPR" evidence="2">
    <location>
        <begin position="712"/>
        <end position="746"/>
    </location>
</feature>
<evidence type="ECO:0000259" key="4">
    <source>
        <dbReference type="Pfam" id="PF23276"/>
    </source>
</evidence>
<keyword evidence="6" id="KW-1185">Reference proteome</keyword>
<organism evidence="5 6">
    <name type="scientific">Symbiodinium microadriaticum</name>
    <name type="common">Dinoflagellate</name>
    <name type="synonym">Zooxanthella microadriatica</name>
    <dbReference type="NCBI Taxonomy" id="2951"/>
    <lineage>
        <taxon>Eukaryota</taxon>
        <taxon>Sar</taxon>
        <taxon>Alveolata</taxon>
        <taxon>Dinophyceae</taxon>
        <taxon>Suessiales</taxon>
        <taxon>Symbiodiniaceae</taxon>
        <taxon>Symbiodinium</taxon>
    </lineage>
</organism>
<dbReference type="EMBL" id="LSRX01000126">
    <property type="protein sequence ID" value="OLQ08022.1"/>
    <property type="molecule type" value="Genomic_DNA"/>
</dbReference>
<dbReference type="Gene3D" id="1.25.40.10">
    <property type="entry name" value="Tetratricopeptide repeat domain"/>
    <property type="match status" value="2"/>
</dbReference>
<feature type="region of interest" description="Disordered" evidence="3">
    <location>
        <begin position="1197"/>
        <end position="1218"/>
    </location>
</feature>
<reference evidence="5 6" key="1">
    <citation type="submission" date="2016-02" db="EMBL/GenBank/DDBJ databases">
        <title>Genome analysis of coral dinoflagellate symbionts highlights evolutionary adaptations to a symbiotic lifestyle.</title>
        <authorList>
            <person name="Aranda M."/>
            <person name="Li Y."/>
            <person name="Liew Y.J."/>
            <person name="Baumgarten S."/>
            <person name="Simakov O."/>
            <person name="Wilson M."/>
            <person name="Piel J."/>
            <person name="Ashoor H."/>
            <person name="Bougouffa S."/>
            <person name="Bajic V.B."/>
            <person name="Ryu T."/>
            <person name="Ravasi T."/>
            <person name="Bayer T."/>
            <person name="Micklem G."/>
            <person name="Kim H."/>
            <person name="Bhak J."/>
            <person name="Lajeunesse T.C."/>
            <person name="Voolstra C.R."/>
        </authorList>
    </citation>
    <scope>NUCLEOTIDE SEQUENCE [LARGE SCALE GENOMIC DNA]</scope>
    <source>
        <strain evidence="5 6">CCMP2467</strain>
    </source>
</reference>
<keyword evidence="1" id="KW-0677">Repeat</keyword>
<evidence type="ECO:0000256" key="3">
    <source>
        <dbReference type="SAM" id="MobiDB-lite"/>
    </source>
</evidence>
<dbReference type="PANTHER" id="PTHR46862:SF5">
    <property type="entry name" value="OS02G0170000 PROTEIN"/>
    <property type="match status" value="1"/>
</dbReference>
<dbReference type="OrthoDB" id="185373at2759"/>
<dbReference type="PROSITE" id="PS51375">
    <property type="entry name" value="PPR"/>
    <property type="match status" value="3"/>
</dbReference>
<evidence type="ECO:0000256" key="1">
    <source>
        <dbReference type="ARBA" id="ARBA00022737"/>
    </source>
</evidence>
<sequence length="2013" mass="222373">MGGWVGAWADACWNGQDTSSFAWAPGATAVHGTPLQSALAAEDPKLYIKRAQEDGLVRPTGQSRDRAALRPNGGRSGTLEAAMQILVEGGFWKGWGKVRNFTKHYKAQVKRKRNLTNMARALAKLSKFDLSFLEAAAFHFLFAGEVNSQHFLAFKEHFREPLSTFTSQRAPGTLSEAQCQEIANLAWASRNLHAWSGTLMLSTCGECRSRAPQLLPQELSNLAWSSGKLFAQDQLLSHTASEACLQKAGQFGPQNLSNAAWRFATSAVLDRPLMQMTSDLGICSLDQLDAQDASNLARASSTLDLSEAALVNYLPEACDRGSGLPSLTADAQACVSEVKTKLHCSGQRLASLDDSDLTSQSCCDLHWALGILQADDRILHSLRNHACPTLDDLVGMVNQRETSNKSGDVGDTVHALVRYQQTAFDHQVLNLREFTKDWTTLLVESCGCKGKLEIMARFEMPRATEAFGLRAKRALEMRYGLLQPWLEIPVTYGAVIPVLVRERIRDRELSEPAWTRSLDPSGSTDPVSEWSGQLLYESGLEVFADVLLVLLLHTQFMFNPLFTTISPCLSCLAALRQFQRRFPDLGLELLELPELQTLAFFTGSGSWGAPGTEATPPVHDAVSPGEPKTDRYPKSAVACKKGLGIPFRFRALRALRLSGMDEEVLNFFLDFESLTATPEAYYEKLSAMIQMGMLPDTFSLLEELRQSEVRLDLACYNLILKIHALNRSTKSATEMLEEMRQNSLKPDVHSYDFALASCNSRKKWENIITLLDQMQEDGVAMNNSCYHTVLHGLSYSPDYHERCFELYISMRENGITPNETQLCSLLRALFGEEGQERDRKKGLEIFQQLVDDTSVNLTEVHFDMAINVCEKDGLWREILSLATAMGSRGISPHSMTCNAVLKACVQLGKSDVALKLLGTMARDGTELDRVAYRTVLAACARARSWDEVLKLYAEVEAEHPSFLGPDLALPAITAMCEVGRNDEAIALYRETFGGMLAQQQTRPSGSDPIVLDARRLSPQVGGILMRCALEDAVARADATAARAAPRMALAGFPPSRPKDILIAVNAADLDDESALPGSTAEMLLQGFGTRIAVAFMIPVCRVSGLLAVALAGTGSWPHGAVDVMRPNAKPNLRALFDWHAADGHLDERGLTRLLRVQQTLPEDAPHYRYLPKTENRFQAEFGRTAMEWCNRHMRYRNRKKMQRQQPQPPPPPAGGYLEEEHGTKRRLAVLVTGIKGIGVFNPDQIHTKREGRSVANAQLANASLRQSLSLVSRLAREKAWLPTAMCSGSGRSFFKLYDLVNCGNPGHELSQVVSPEQFTIEAAGVLGLKFHEVSWTSMPYIIARHMKVYGNADVDVVFCLKFSRSCLFRPGGSFVSAIHVPYRGCEVGREVLGAEGSLECQQTPFPSVRVPGLSLQSLLVQQVQQVVSKKLTERLLDAGRVPCLADLLSNLGVNTFGCALACLGKLTADEFSEIVGRVRAISRAFIWLQKRLQSMMKLAGLDRMQEELQEIRESLLAAGFEATEIQEDGSRKEFGGAYFALQWSMGVPISCKHKASDEDKENEERPRKILKSTDDVEADDVKGHMPRLQTKTVLNGQAEPVWFGAAPTDAVSESGSDDRRREPARATKVLPSKLDSVPLLLGSLEYAGLISDDRKRLTRQRIETTLSHSKAIQAQVVKYRDRASGKLVAHKQRMKNQVVKQRMEEHAFDPVRAVAALSPSSLLCLHQILCPTGALRVLGSGFIGTVFLEEVLVSADACVGQGTLTHGSSEGFFLLAWYDLCRAFASANLAPSPISLDGPCCAKGCRGLRHGLSPPDAAVAKGIGSAMVRAFQDLFDAGLVHGEDRRLQKWNLCTWLDSLTVTVAVMIGVLPTLSMTDVESKPAVQLIDFGRSASKEYDVCRFVTELCQAFDELQYEFEETIQDWELHVARQIAGLQAFLEEEPKVLRYAVVRLELPVEGTASIRNRRMRQAQHFEGYPGSGMWAQDLVKASETIEVCKKRETAAWKQNRCLYT</sequence>
<accession>A0A1Q9EKR5</accession>
<feature type="domain" description="Pentatricopeptide repeat-containing protein-mitochondrial" evidence="4">
    <location>
        <begin position="849"/>
        <end position="954"/>
    </location>
</feature>
<dbReference type="InterPro" id="IPR002885">
    <property type="entry name" value="PPR_rpt"/>
</dbReference>
<name>A0A1Q9EKR5_SYMMI</name>
<evidence type="ECO:0000256" key="2">
    <source>
        <dbReference type="PROSITE-ProRule" id="PRU00708"/>
    </source>
</evidence>
<feature type="repeat" description="PPR" evidence="2">
    <location>
        <begin position="782"/>
        <end position="817"/>
    </location>
</feature>
<comment type="caution">
    <text evidence="5">The sequence shown here is derived from an EMBL/GenBank/DDBJ whole genome shotgun (WGS) entry which is preliminary data.</text>
</comment>